<comment type="caution">
    <text evidence="1">The sequence shown here is derived from an EMBL/GenBank/DDBJ whole genome shotgun (WGS) entry which is preliminary data.</text>
</comment>
<evidence type="ECO:0000313" key="2">
    <source>
        <dbReference type="Proteomes" id="UP000813462"/>
    </source>
</evidence>
<name>A0A978UZD2_ZIZJJ</name>
<sequence length="104" mass="11796">MWDYIYIYIYAGFSQIREACCKVGHNGTGRCIPDEYARNKNRSVFWDGFHLAPAANSVIATKCFNGSGVCTANIYMTPFSVQPDRRPSLGFTPKSFQHCAWNEE</sequence>
<accession>A0A978UZD2</accession>
<dbReference type="AlphaFoldDB" id="A0A978UZD2"/>
<proteinExistence type="predicted"/>
<dbReference type="Gene3D" id="3.40.50.1110">
    <property type="entry name" value="SGNH hydrolase"/>
    <property type="match status" value="1"/>
</dbReference>
<gene>
    <name evidence="1" type="ORF">FEM48_Zijuj08G0134500</name>
</gene>
<evidence type="ECO:0008006" key="3">
    <source>
        <dbReference type="Google" id="ProtNLM"/>
    </source>
</evidence>
<organism evidence="1 2">
    <name type="scientific">Ziziphus jujuba var. spinosa</name>
    <dbReference type="NCBI Taxonomy" id="714518"/>
    <lineage>
        <taxon>Eukaryota</taxon>
        <taxon>Viridiplantae</taxon>
        <taxon>Streptophyta</taxon>
        <taxon>Embryophyta</taxon>
        <taxon>Tracheophyta</taxon>
        <taxon>Spermatophyta</taxon>
        <taxon>Magnoliopsida</taxon>
        <taxon>eudicotyledons</taxon>
        <taxon>Gunneridae</taxon>
        <taxon>Pentapetalae</taxon>
        <taxon>rosids</taxon>
        <taxon>fabids</taxon>
        <taxon>Rosales</taxon>
        <taxon>Rhamnaceae</taxon>
        <taxon>Paliureae</taxon>
        <taxon>Ziziphus</taxon>
    </lineage>
</organism>
<dbReference type="Proteomes" id="UP000813462">
    <property type="component" value="Unassembled WGS sequence"/>
</dbReference>
<protein>
    <recommendedName>
        <fullName evidence="3">GDSL esterase/lipase</fullName>
    </recommendedName>
</protein>
<dbReference type="InterPro" id="IPR036514">
    <property type="entry name" value="SGNH_hydro_sf"/>
</dbReference>
<evidence type="ECO:0000313" key="1">
    <source>
        <dbReference type="EMBL" id="KAH7520348.1"/>
    </source>
</evidence>
<dbReference type="EMBL" id="JAEACU010000008">
    <property type="protein sequence ID" value="KAH7520348.1"/>
    <property type="molecule type" value="Genomic_DNA"/>
</dbReference>
<reference evidence="1" key="1">
    <citation type="journal article" date="2021" name="Front. Plant Sci.">
        <title>Chromosome-Scale Genome Assembly for Chinese Sour Jujube and Insights Into Its Genome Evolution and Domestication Signature.</title>
        <authorList>
            <person name="Shen L.-Y."/>
            <person name="Luo H."/>
            <person name="Wang X.-L."/>
            <person name="Wang X.-M."/>
            <person name="Qiu X.-J."/>
            <person name="Liu H."/>
            <person name="Zhou S.-S."/>
            <person name="Jia K.-H."/>
            <person name="Nie S."/>
            <person name="Bao Y.-T."/>
            <person name="Zhang R.-G."/>
            <person name="Yun Q.-Z."/>
            <person name="Chai Y.-H."/>
            <person name="Lu J.-Y."/>
            <person name="Li Y."/>
            <person name="Zhao S.-W."/>
            <person name="Mao J.-F."/>
            <person name="Jia S.-G."/>
            <person name="Mao Y.-M."/>
        </authorList>
    </citation>
    <scope>NUCLEOTIDE SEQUENCE</scope>
    <source>
        <strain evidence="1">AT0</strain>
        <tissue evidence="1">Leaf</tissue>
    </source>
</reference>